<sequence length="192" mass="22337">MRTNVEPVNIEVNWDKTLELVSKTNRIGIINYVNSAFVNVSGYEESELLGQPHNIIRHPDMPKAIFRMLWENLKQGKDFHAIIKNKAKDGKYYWIITQYDFFKDTEGDINGYMARRKAVTPEVISKIEGVYKKIKNIEDTKGLDASMAYFAGFLDEQKQTYDEFLTSILKSSDKKEEKKATEKKSFWNSLFS</sequence>
<proteinExistence type="predicted"/>
<dbReference type="Pfam" id="PF08447">
    <property type="entry name" value="PAS_3"/>
    <property type="match status" value="1"/>
</dbReference>
<dbReference type="InterPro" id="IPR013655">
    <property type="entry name" value="PAS_fold_3"/>
</dbReference>
<dbReference type="Proteomes" id="UP000245429">
    <property type="component" value="Chromosome"/>
</dbReference>
<accession>A0A2U8QXB2</accession>
<dbReference type="Gene3D" id="3.30.450.20">
    <property type="entry name" value="PAS domain"/>
    <property type="match status" value="1"/>
</dbReference>
<dbReference type="GO" id="GO:0016301">
    <property type="term" value="F:kinase activity"/>
    <property type="evidence" value="ECO:0007669"/>
    <property type="project" value="UniProtKB-KW"/>
</dbReference>
<evidence type="ECO:0000259" key="2">
    <source>
        <dbReference type="PROSITE" id="PS50112"/>
    </source>
</evidence>
<organism evidence="3 4">
    <name type="scientific">Flavobacterium sediminis</name>
    <dbReference type="NCBI Taxonomy" id="2201181"/>
    <lineage>
        <taxon>Bacteria</taxon>
        <taxon>Pseudomonadati</taxon>
        <taxon>Bacteroidota</taxon>
        <taxon>Flavobacteriia</taxon>
        <taxon>Flavobacteriales</taxon>
        <taxon>Flavobacteriaceae</taxon>
        <taxon>Flavobacterium</taxon>
    </lineage>
</organism>
<dbReference type="KEGG" id="fse:DI487_13040"/>
<dbReference type="EMBL" id="CP029463">
    <property type="protein sequence ID" value="AWM14691.1"/>
    <property type="molecule type" value="Genomic_DNA"/>
</dbReference>
<keyword evidence="4" id="KW-1185">Reference proteome</keyword>
<dbReference type="InterPro" id="IPR000014">
    <property type="entry name" value="PAS"/>
</dbReference>
<evidence type="ECO:0000313" key="4">
    <source>
        <dbReference type="Proteomes" id="UP000245429"/>
    </source>
</evidence>
<dbReference type="SUPFAM" id="SSF55785">
    <property type="entry name" value="PYP-like sensor domain (PAS domain)"/>
    <property type="match status" value="1"/>
</dbReference>
<reference evidence="3 4" key="1">
    <citation type="submission" date="2018-05" db="EMBL/GenBank/DDBJ databases">
        <title>Flavobacterium sp. MEBiC07310.</title>
        <authorList>
            <person name="Baek K."/>
        </authorList>
    </citation>
    <scope>NUCLEOTIDE SEQUENCE [LARGE SCALE GENOMIC DNA]</scope>
    <source>
        <strain evidence="3 4">MEBiC07310</strain>
    </source>
</reference>
<keyword evidence="3" id="KW-0808">Transferase</keyword>
<dbReference type="OrthoDB" id="9759607at2"/>
<dbReference type="AlphaFoldDB" id="A0A2U8QXB2"/>
<dbReference type="InterPro" id="IPR035965">
    <property type="entry name" value="PAS-like_dom_sf"/>
</dbReference>
<name>A0A2U8QXB2_9FLAO</name>
<feature type="region of interest" description="Disordered" evidence="1">
    <location>
        <begin position="173"/>
        <end position="192"/>
    </location>
</feature>
<keyword evidence="3" id="KW-0418">Kinase</keyword>
<feature type="domain" description="PAS" evidence="2">
    <location>
        <begin position="28"/>
        <end position="76"/>
    </location>
</feature>
<gene>
    <name evidence="3" type="ORF">DI487_13040</name>
</gene>
<evidence type="ECO:0000313" key="3">
    <source>
        <dbReference type="EMBL" id="AWM14691.1"/>
    </source>
</evidence>
<dbReference type="PROSITE" id="PS50112">
    <property type="entry name" value="PAS"/>
    <property type="match status" value="1"/>
</dbReference>
<protein>
    <submittedName>
        <fullName evidence="3">Histidine kinase</fullName>
    </submittedName>
</protein>
<dbReference type="CDD" id="cd00130">
    <property type="entry name" value="PAS"/>
    <property type="match status" value="1"/>
</dbReference>
<dbReference type="RefSeq" id="WP_109570029.1">
    <property type="nucleotide sequence ID" value="NZ_CP029463.1"/>
</dbReference>
<feature type="compositionally biased region" description="Basic and acidic residues" evidence="1">
    <location>
        <begin position="173"/>
        <end position="185"/>
    </location>
</feature>
<evidence type="ECO:0000256" key="1">
    <source>
        <dbReference type="SAM" id="MobiDB-lite"/>
    </source>
</evidence>
<dbReference type="NCBIfam" id="TIGR00229">
    <property type="entry name" value="sensory_box"/>
    <property type="match status" value="1"/>
</dbReference>